<reference evidence="4 5" key="1">
    <citation type="submission" date="2020-04" db="EMBL/GenBank/DDBJ databases">
        <title>Plant Genome Project.</title>
        <authorList>
            <person name="Zhang R.-G."/>
        </authorList>
    </citation>
    <scope>NUCLEOTIDE SEQUENCE [LARGE SCALE GENOMIC DNA]</scope>
    <source>
        <strain evidence="4">YNK0</strain>
        <tissue evidence="4">Leaf</tissue>
    </source>
</reference>
<dbReference type="InterPro" id="IPR023616">
    <property type="entry name" value="Cyt_c_oxase-like_su1_dom"/>
</dbReference>
<comment type="catalytic activity">
    <reaction evidence="1">
        <text>4 Fe(II)-[cytochrome c] + O2 + 8 H(+)(in) = 4 Fe(III)-[cytochrome c] + 2 H2O + 4 H(+)(out)</text>
        <dbReference type="Rhea" id="RHEA:11436"/>
        <dbReference type="Rhea" id="RHEA-COMP:10350"/>
        <dbReference type="Rhea" id="RHEA-COMP:14399"/>
        <dbReference type="ChEBI" id="CHEBI:15377"/>
        <dbReference type="ChEBI" id="CHEBI:15378"/>
        <dbReference type="ChEBI" id="CHEBI:15379"/>
        <dbReference type="ChEBI" id="CHEBI:29033"/>
        <dbReference type="ChEBI" id="CHEBI:29034"/>
        <dbReference type="EC" id="7.1.1.9"/>
    </reaction>
</comment>
<dbReference type="Proteomes" id="UP000655225">
    <property type="component" value="Unassembled WGS sequence"/>
</dbReference>
<keyword evidence="1" id="KW-0679">Respiratory chain</keyword>
<keyword evidence="1" id="KW-0813">Transport</keyword>
<sequence length="428" mass="47820">MACSSDAHPHPPQRPDEGGATIPAADEGGATTISAIHSDVLQTHILTRLDGPTLASASCVSSQLYSLSTQDTLWRDICQATWPSMDNPRMRNLISTFPKGPRSFFSDSFPLLPSRPEPHPHHRPEQNPHPPSELIFAVDIYYRNKLIFSRLNETETLTSWFEYLPFRIDLLDPKEVVSTPIQYRDMEELGRHLAEDLTLSWIVIDPTGKKAANLSSWRPVSVNRHWYLSGEIQVKYASILAGDLKSSEFVQCVIMVTFGRCKEGEMKVREVSLEVEDMDEMTLNGKASLVILQRTLDTRKRETYEDLKSLEVEEKEMVGRFGMGFSVLIRMELARPGDQILGGNHQLYNVLITAHAPLMIFLMVMPAMIGGSGNWSVPILIGAPDMAFPRSNNNSFWLLPPSLLLLLSPALVEVGSGTASGFNEMKEV</sequence>
<evidence type="ECO:0000256" key="2">
    <source>
        <dbReference type="SAM" id="MobiDB-lite"/>
    </source>
</evidence>
<organism evidence="4 5">
    <name type="scientific">Tetracentron sinense</name>
    <name type="common">Spur-leaf</name>
    <dbReference type="NCBI Taxonomy" id="13715"/>
    <lineage>
        <taxon>Eukaryota</taxon>
        <taxon>Viridiplantae</taxon>
        <taxon>Streptophyta</taxon>
        <taxon>Embryophyta</taxon>
        <taxon>Tracheophyta</taxon>
        <taxon>Spermatophyta</taxon>
        <taxon>Magnoliopsida</taxon>
        <taxon>Trochodendrales</taxon>
        <taxon>Trochodendraceae</taxon>
        <taxon>Tetracentron</taxon>
    </lineage>
</organism>
<dbReference type="Pfam" id="PF00115">
    <property type="entry name" value="COX1"/>
    <property type="match status" value="1"/>
</dbReference>
<keyword evidence="1" id="KW-0186">Copper</keyword>
<comment type="subcellular location">
    <subcellularLocation>
        <location evidence="1">Mitochondrion inner membrane</location>
        <topology evidence="1">Multi-pass membrane protein</topology>
    </subcellularLocation>
</comment>
<dbReference type="GO" id="GO:0046872">
    <property type="term" value="F:metal ion binding"/>
    <property type="evidence" value="ECO:0007669"/>
    <property type="project" value="UniProtKB-KW"/>
</dbReference>
<keyword evidence="1" id="KW-0496">Mitochondrion</keyword>
<gene>
    <name evidence="4" type="ORF">HHK36_019370</name>
</gene>
<dbReference type="GO" id="GO:0005743">
    <property type="term" value="C:mitochondrial inner membrane"/>
    <property type="evidence" value="ECO:0007669"/>
    <property type="project" value="UniProtKB-SubCell"/>
</dbReference>
<keyword evidence="1" id="KW-0472">Membrane</keyword>
<dbReference type="Pfam" id="PF12937">
    <property type="entry name" value="F-box-like"/>
    <property type="match status" value="1"/>
</dbReference>
<comment type="similarity">
    <text evidence="1">Belongs to the heme-copper respiratory oxidase family.</text>
</comment>
<dbReference type="InterPro" id="IPR036047">
    <property type="entry name" value="F-box-like_dom_sf"/>
</dbReference>
<evidence type="ECO:0000259" key="3">
    <source>
        <dbReference type="PROSITE" id="PS50855"/>
    </source>
</evidence>
<dbReference type="PROSITE" id="PS50855">
    <property type="entry name" value="COX1"/>
    <property type="match status" value="1"/>
</dbReference>
<dbReference type="EMBL" id="JABCRI010000013">
    <property type="protein sequence ID" value="KAF8395424.1"/>
    <property type="molecule type" value="Genomic_DNA"/>
</dbReference>
<keyword evidence="1" id="KW-0349">Heme</keyword>
<proteinExistence type="inferred from homology"/>
<comment type="caution">
    <text evidence="4">The sequence shown here is derived from an EMBL/GenBank/DDBJ whole genome shotgun (WGS) entry which is preliminary data.</text>
</comment>
<dbReference type="PANTHER" id="PTHR33736">
    <property type="entry name" value="F-BOX PROTEIN-RELATED"/>
    <property type="match status" value="1"/>
</dbReference>
<dbReference type="SUPFAM" id="SSF81383">
    <property type="entry name" value="F-box domain"/>
    <property type="match status" value="1"/>
</dbReference>
<keyword evidence="1" id="KW-0812">Transmembrane</keyword>
<evidence type="ECO:0000313" key="5">
    <source>
        <dbReference type="Proteomes" id="UP000655225"/>
    </source>
</evidence>
<dbReference type="UniPathway" id="UPA00705"/>
<keyword evidence="1" id="KW-0249">Electron transport</keyword>
<dbReference type="InterPro" id="IPR036927">
    <property type="entry name" value="Cyt_c_oxase-like_su1_sf"/>
</dbReference>
<keyword evidence="1" id="KW-0479">Metal-binding</keyword>
<dbReference type="Gene3D" id="1.20.210.10">
    <property type="entry name" value="Cytochrome c oxidase-like, subunit I domain"/>
    <property type="match status" value="1"/>
</dbReference>
<dbReference type="GO" id="GO:0004129">
    <property type="term" value="F:cytochrome-c oxidase activity"/>
    <property type="evidence" value="ECO:0007669"/>
    <property type="project" value="UniProtKB-EC"/>
</dbReference>
<comment type="pathway">
    <text evidence="1">Energy metabolism; oxidative phosphorylation.</text>
</comment>
<dbReference type="InterPro" id="IPR045283">
    <property type="entry name" value="AT3G44326-like"/>
</dbReference>
<dbReference type="AlphaFoldDB" id="A0A834YTR0"/>
<dbReference type="GO" id="GO:0020037">
    <property type="term" value="F:heme binding"/>
    <property type="evidence" value="ECO:0007669"/>
    <property type="project" value="InterPro"/>
</dbReference>
<feature type="compositionally biased region" description="Basic and acidic residues" evidence="2">
    <location>
        <begin position="116"/>
        <end position="126"/>
    </location>
</feature>
<feature type="domain" description="Cytochrome oxidase subunit I profile" evidence="3">
    <location>
        <begin position="322"/>
        <end position="428"/>
    </location>
</feature>
<accession>A0A834YTR0</accession>
<protein>
    <recommendedName>
        <fullName evidence="1">Cytochrome c oxidase subunit 1</fullName>
        <ecNumber evidence="1">7.1.1.9</ecNumber>
    </recommendedName>
</protein>
<keyword evidence="5" id="KW-1185">Reference proteome</keyword>
<dbReference type="EC" id="7.1.1.9" evidence="1"/>
<dbReference type="InterPro" id="IPR001810">
    <property type="entry name" value="F-box_dom"/>
</dbReference>
<evidence type="ECO:0000256" key="1">
    <source>
        <dbReference type="RuleBase" id="RU000369"/>
    </source>
</evidence>
<keyword evidence="1" id="KW-0999">Mitochondrion inner membrane</keyword>
<dbReference type="GO" id="GO:0006119">
    <property type="term" value="P:oxidative phosphorylation"/>
    <property type="evidence" value="ECO:0007669"/>
    <property type="project" value="UniProtKB-UniPathway"/>
</dbReference>
<dbReference type="PRINTS" id="PR01165">
    <property type="entry name" value="CYCOXIDASEI"/>
</dbReference>
<dbReference type="Gene3D" id="1.20.1280.50">
    <property type="match status" value="1"/>
</dbReference>
<dbReference type="InterPro" id="IPR000883">
    <property type="entry name" value="Cyt_C_Oxase_1"/>
</dbReference>
<dbReference type="PANTHER" id="PTHR33736:SF13">
    <property type="entry name" value="OS11G0155100 PROTEIN"/>
    <property type="match status" value="1"/>
</dbReference>
<dbReference type="OrthoDB" id="671172at2759"/>
<name>A0A834YTR0_TETSI</name>
<comment type="function">
    <text evidence="1">Component of the cytochrome c oxidase, the last enzyme in the mitochondrial electron transport chain which drives oxidative phosphorylation. The respiratory chain contains 3 multisubunit complexes succinate dehydrogenase (complex II, CII), ubiquinol-cytochrome c oxidoreductase (cytochrome b-c1 complex, complex III, CIII) and cytochrome c oxidase (complex IV, CIV), that cooperate to transfer electrons derived from NADH and succinate to molecular oxygen, creating an electrochemical gradient over the inner membrane that drives transmembrane transport and the ATP synthase. Cytochrome c oxidase is the component of the respiratory chain that catalyzes the reduction of oxygen to water. Electrons originating from reduced cytochrome c in the intermembrane space (IMS) are transferred via the dinuclear copper A center (CU(A)) of subunit 2 and heme A of subunit 1 to the active site in subunit 1, a binuclear center (BNC) formed by heme A3 and copper B (CU(B)). The BNC reduces molecular oxygen to 2 water molecules using 4 electrons from cytochrome c in the IMS and 4 protons from the mitochondrial matrix.</text>
</comment>
<keyword evidence="1" id="KW-0408">Iron</keyword>
<evidence type="ECO:0000313" key="4">
    <source>
        <dbReference type="EMBL" id="KAF8395424.1"/>
    </source>
</evidence>
<dbReference type="SUPFAM" id="SSF81442">
    <property type="entry name" value="Cytochrome c oxidase subunit I-like"/>
    <property type="match status" value="1"/>
</dbReference>
<dbReference type="OMA" id="DICDSTW"/>
<feature type="compositionally biased region" description="Basic and acidic residues" evidence="2">
    <location>
        <begin position="7"/>
        <end position="17"/>
    </location>
</feature>
<feature type="region of interest" description="Disordered" evidence="2">
    <location>
        <begin position="111"/>
        <end position="131"/>
    </location>
</feature>
<feature type="region of interest" description="Disordered" evidence="2">
    <location>
        <begin position="1"/>
        <end position="26"/>
    </location>
</feature>